<dbReference type="EC" id="2.7.13.3" evidence="2"/>
<dbReference type="SUPFAM" id="SSF55874">
    <property type="entry name" value="ATPase domain of HSP90 chaperone/DNA topoisomerase II/histidine kinase"/>
    <property type="match status" value="1"/>
</dbReference>
<name>A0A0F9SF35_9ZZZZ</name>
<dbReference type="InterPro" id="IPR035965">
    <property type="entry name" value="PAS-like_dom_sf"/>
</dbReference>
<comment type="caution">
    <text evidence="8">The sequence shown here is derived from an EMBL/GenBank/DDBJ whole genome shotgun (WGS) entry which is preliminary data.</text>
</comment>
<dbReference type="PRINTS" id="PR00344">
    <property type="entry name" value="BCTRLSENSOR"/>
</dbReference>
<reference evidence="8" key="1">
    <citation type="journal article" date="2015" name="Nature">
        <title>Complex archaea that bridge the gap between prokaryotes and eukaryotes.</title>
        <authorList>
            <person name="Spang A."/>
            <person name="Saw J.H."/>
            <person name="Jorgensen S.L."/>
            <person name="Zaremba-Niedzwiedzka K."/>
            <person name="Martijn J."/>
            <person name="Lind A.E."/>
            <person name="van Eijk R."/>
            <person name="Schleper C."/>
            <person name="Guy L."/>
            <person name="Ettema T.J."/>
        </authorList>
    </citation>
    <scope>NUCLEOTIDE SEQUENCE</scope>
</reference>
<evidence type="ECO:0000256" key="5">
    <source>
        <dbReference type="ARBA" id="ARBA00023012"/>
    </source>
</evidence>
<dbReference type="InterPro" id="IPR000014">
    <property type="entry name" value="PAS"/>
</dbReference>
<keyword evidence="3" id="KW-0808">Transferase</keyword>
<dbReference type="Pfam" id="PF02518">
    <property type="entry name" value="HATPase_c"/>
    <property type="match status" value="1"/>
</dbReference>
<keyword evidence="4" id="KW-0418">Kinase</keyword>
<dbReference type="Gene3D" id="3.30.565.10">
    <property type="entry name" value="Histidine kinase-like ATPase, C-terminal domain"/>
    <property type="match status" value="1"/>
</dbReference>
<dbReference type="Pfam" id="PF00989">
    <property type="entry name" value="PAS"/>
    <property type="match status" value="1"/>
</dbReference>
<dbReference type="EMBL" id="LAZR01002026">
    <property type="protein sequence ID" value="KKN35606.1"/>
    <property type="molecule type" value="Genomic_DNA"/>
</dbReference>
<evidence type="ECO:0000256" key="4">
    <source>
        <dbReference type="ARBA" id="ARBA00022777"/>
    </source>
</evidence>
<feature type="domain" description="Histidine kinase" evidence="6">
    <location>
        <begin position="315"/>
        <end position="537"/>
    </location>
</feature>
<dbReference type="Gene3D" id="3.30.450.20">
    <property type="entry name" value="PAS domain"/>
    <property type="match status" value="1"/>
</dbReference>
<proteinExistence type="predicted"/>
<dbReference type="GO" id="GO:0000160">
    <property type="term" value="P:phosphorelay signal transduction system"/>
    <property type="evidence" value="ECO:0007669"/>
    <property type="project" value="UniProtKB-KW"/>
</dbReference>
<feature type="domain" description="PAS" evidence="7">
    <location>
        <begin position="173"/>
        <end position="211"/>
    </location>
</feature>
<dbReference type="PANTHER" id="PTHR43711">
    <property type="entry name" value="TWO-COMPONENT HISTIDINE KINASE"/>
    <property type="match status" value="1"/>
</dbReference>
<comment type="catalytic activity">
    <reaction evidence="1">
        <text>ATP + protein L-histidine = ADP + protein N-phospho-L-histidine.</text>
        <dbReference type="EC" id="2.7.13.3"/>
    </reaction>
</comment>
<dbReference type="GO" id="GO:0006355">
    <property type="term" value="P:regulation of DNA-templated transcription"/>
    <property type="evidence" value="ECO:0007669"/>
    <property type="project" value="InterPro"/>
</dbReference>
<dbReference type="InterPro" id="IPR013767">
    <property type="entry name" value="PAS_fold"/>
</dbReference>
<protein>
    <recommendedName>
        <fullName evidence="2">histidine kinase</fullName>
        <ecNumber evidence="2">2.7.13.3</ecNumber>
    </recommendedName>
</protein>
<dbReference type="InterPro" id="IPR036890">
    <property type="entry name" value="HATPase_C_sf"/>
</dbReference>
<organism evidence="8">
    <name type="scientific">marine sediment metagenome</name>
    <dbReference type="NCBI Taxonomy" id="412755"/>
    <lineage>
        <taxon>unclassified sequences</taxon>
        <taxon>metagenomes</taxon>
        <taxon>ecological metagenomes</taxon>
    </lineage>
</organism>
<accession>A0A0F9SF35</accession>
<evidence type="ECO:0000256" key="3">
    <source>
        <dbReference type="ARBA" id="ARBA00022679"/>
    </source>
</evidence>
<dbReference type="PROSITE" id="PS50112">
    <property type="entry name" value="PAS"/>
    <property type="match status" value="1"/>
</dbReference>
<dbReference type="InterPro" id="IPR004358">
    <property type="entry name" value="Sig_transdc_His_kin-like_C"/>
</dbReference>
<dbReference type="SMART" id="SM00387">
    <property type="entry name" value="HATPase_c"/>
    <property type="match status" value="1"/>
</dbReference>
<dbReference type="InterPro" id="IPR050736">
    <property type="entry name" value="Sensor_HK_Regulatory"/>
</dbReference>
<dbReference type="InterPro" id="IPR003594">
    <property type="entry name" value="HATPase_dom"/>
</dbReference>
<evidence type="ECO:0000259" key="6">
    <source>
        <dbReference type="PROSITE" id="PS50109"/>
    </source>
</evidence>
<dbReference type="InterPro" id="IPR005467">
    <property type="entry name" value="His_kinase_dom"/>
</dbReference>
<dbReference type="PANTHER" id="PTHR43711:SF1">
    <property type="entry name" value="HISTIDINE KINASE 1"/>
    <property type="match status" value="1"/>
</dbReference>
<dbReference type="SUPFAM" id="SSF55785">
    <property type="entry name" value="PYP-like sensor domain (PAS domain)"/>
    <property type="match status" value="1"/>
</dbReference>
<evidence type="ECO:0000313" key="8">
    <source>
        <dbReference type="EMBL" id="KKN35606.1"/>
    </source>
</evidence>
<evidence type="ECO:0000259" key="7">
    <source>
        <dbReference type="PROSITE" id="PS50112"/>
    </source>
</evidence>
<dbReference type="NCBIfam" id="TIGR00229">
    <property type="entry name" value="sensory_box"/>
    <property type="match status" value="1"/>
</dbReference>
<evidence type="ECO:0000256" key="1">
    <source>
        <dbReference type="ARBA" id="ARBA00000085"/>
    </source>
</evidence>
<sequence>MQNRNLIFNHEQLIDLLENGEEKLIDKLYFYATKLNYVKYTSTLKEAWRISISGLTAPLVGALKTRNDIPEIGPDEDFQNDSIASFGILEAKKHRNRGITLGMFLGLMKYYRQSYLDLINDAKFENECEHYFLLFTNRFFDRVELGFCSEWISNPQQTIIDNLQKTNREMTNEKNKYLTFFESLPNPAFFVNVENEIINLNNRAAKTFGYSDVPGAKYYSKNSREDVPIWMEEELLRFISSDATVFTFEKKISTISLERDFTVKMKKMLDISGKFNGVIIILNDLTERKIMEKKVKNSEFKYRNAYDRANFYQDIFIHDMNNILHNINLSSSLLLMKQKDSESKIDSLETLEILGEQVKKGASLVATVYKLSKIEEMDVLLKPTEIYKLLSKSIEFVKRNYSTQNIQIRIDTQNKKIKIRANDLLLDLFENIITNAVKYNDNSTVRISIKFTNIRKYNKEFLKLEFKDNGIGISDNMKVDVFQRGSRKEKNIRGMGLGLSLVKKIVDSYNGEIWVEDNIKGDYSKGSNFVVLFPITYTE</sequence>
<evidence type="ECO:0000256" key="2">
    <source>
        <dbReference type="ARBA" id="ARBA00012438"/>
    </source>
</evidence>
<dbReference type="AlphaFoldDB" id="A0A0F9SF35"/>
<gene>
    <name evidence="8" type="ORF">LCGC14_0781900</name>
</gene>
<dbReference type="GO" id="GO:0004673">
    <property type="term" value="F:protein histidine kinase activity"/>
    <property type="evidence" value="ECO:0007669"/>
    <property type="project" value="UniProtKB-EC"/>
</dbReference>
<dbReference type="PROSITE" id="PS50109">
    <property type="entry name" value="HIS_KIN"/>
    <property type="match status" value="1"/>
</dbReference>
<keyword evidence="5" id="KW-0902">Two-component regulatory system</keyword>